<dbReference type="SUPFAM" id="SSF56784">
    <property type="entry name" value="HAD-like"/>
    <property type="match status" value="1"/>
</dbReference>
<dbReference type="CDD" id="cd07505">
    <property type="entry name" value="HAD_BPGM-like"/>
    <property type="match status" value="1"/>
</dbReference>
<dbReference type="Gene3D" id="3.40.50.1000">
    <property type="entry name" value="HAD superfamily/HAD-like"/>
    <property type="match status" value="1"/>
</dbReference>
<comment type="caution">
    <text evidence="5">The sequence shown here is derived from an EMBL/GenBank/DDBJ whole genome shotgun (WGS) entry which is preliminary data.</text>
</comment>
<dbReference type="GO" id="GO:0008967">
    <property type="term" value="F:phosphoglycolate phosphatase activity"/>
    <property type="evidence" value="ECO:0007669"/>
    <property type="project" value="UniProtKB-EC"/>
</dbReference>
<dbReference type="InterPro" id="IPR036412">
    <property type="entry name" value="HAD-like_sf"/>
</dbReference>
<evidence type="ECO:0000313" key="6">
    <source>
        <dbReference type="Proteomes" id="UP001144352"/>
    </source>
</evidence>
<dbReference type="PANTHER" id="PTHR43434:SF1">
    <property type="entry name" value="PHOSPHOGLYCOLATE PHOSPHATASE"/>
    <property type="match status" value="1"/>
</dbReference>
<reference evidence="5" key="1">
    <citation type="submission" date="2022-12" db="EMBL/GenBank/DDBJ databases">
        <title>Reference genome sequencing for broad-spectrum identification of bacterial and archaeal isolates by mass spectrometry.</title>
        <authorList>
            <person name="Sekiguchi Y."/>
            <person name="Tourlousse D.M."/>
        </authorList>
    </citation>
    <scope>NUCLEOTIDE SEQUENCE</scope>
    <source>
        <strain evidence="5">H2</strain>
    </source>
</reference>
<evidence type="ECO:0000256" key="1">
    <source>
        <dbReference type="ARBA" id="ARBA00000830"/>
    </source>
</evidence>
<evidence type="ECO:0000256" key="4">
    <source>
        <dbReference type="ARBA" id="ARBA00013078"/>
    </source>
</evidence>
<protein>
    <recommendedName>
        <fullName evidence="4">phosphoglycolate phosphatase</fullName>
        <ecNumber evidence="4">3.1.3.18</ecNumber>
    </recommendedName>
</protein>
<comment type="pathway">
    <text evidence="2">Organic acid metabolism; glycolate biosynthesis; glycolate from 2-phosphoglycolate: step 1/1.</text>
</comment>
<dbReference type="GO" id="GO:0005829">
    <property type="term" value="C:cytosol"/>
    <property type="evidence" value="ECO:0007669"/>
    <property type="project" value="TreeGrafter"/>
</dbReference>
<dbReference type="AlphaFoldDB" id="A0A9W6LBT0"/>
<dbReference type="NCBIfam" id="TIGR01549">
    <property type="entry name" value="HAD-SF-IA-v1"/>
    <property type="match status" value="1"/>
</dbReference>
<dbReference type="Proteomes" id="UP001144352">
    <property type="component" value="Unassembled WGS sequence"/>
</dbReference>
<dbReference type="EC" id="3.1.3.18" evidence="4"/>
<dbReference type="InterPro" id="IPR023198">
    <property type="entry name" value="PGP-like_dom2"/>
</dbReference>
<dbReference type="Gene3D" id="1.10.150.240">
    <property type="entry name" value="Putative phosphatase, domain 2"/>
    <property type="match status" value="1"/>
</dbReference>
<evidence type="ECO:0000313" key="5">
    <source>
        <dbReference type="EMBL" id="GLI38262.1"/>
    </source>
</evidence>
<comment type="catalytic activity">
    <reaction evidence="1">
        <text>2-phosphoglycolate + H2O = glycolate + phosphate</text>
        <dbReference type="Rhea" id="RHEA:14369"/>
        <dbReference type="ChEBI" id="CHEBI:15377"/>
        <dbReference type="ChEBI" id="CHEBI:29805"/>
        <dbReference type="ChEBI" id="CHEBI:43474"/>
        <dbReference type="ChEBI" id="CHEBI:58033"/>
        <dbReference type="EC" id="3.1.3.18"/>
    </reaction>
</comment>
<evidence type="ECO:0000256" key="2">
    <source>
        <dbReference type="ARBA" id="ARBA00004818"/>
    </source>
</evidence>
<sequence length="218" mass="24044">MFDGIFWDNDGVLMETEHLYYQANAEALAQAGVTLTLDDFRRISLRQGESVLDLAAGAGQGDEDATALRRVRDEIYFRLLGEEARVMSGVRETLARLHGRLPMAIVTSCRRDNFLRMHRQSGLLDYFDFILTREDYGASKPDPEPYRTACVRAGLDPGRCLAIEDSERGVTSAARAGLVVAAIPGDMNRGGDFGAARWLLDGVHELPALLKLDEAKGL</sequence>
<dbReference type="EMBL" id="BSDS01000001">
    <property type="protein sequence ID" value="GLI38262.1"/>
    <property type="molecule type" value="Genomic_DNA"/>
</dbReference>
<dbReference type="GO" id="GO:0006281">
    <property type="term" value="P:DNA repair"/>
    <property type="evidence" value="ECO:0007669"/>
    <property type="project" value="TreeGrafter"/>
</dbReference>
<dbReference type="PANTHER" id="PTHR43434">
    <property type="entry name" value="PHOSPHOGLYCOLATE PHOSPHATASE"/>
    <property type="match status" value="1"/>
</dbReference>
<name>A0A9W6LBT0_9BACT</name>
<dbReference type="InterPro" id="IPR050155">
    <property type="entry name" value="HAD-like_hydrolase_sf"/>
</dbReference>
<dbReference type="RefSeq" id="WP_214187666.1">
    <property type="nucleotide sequence ID" value="NZ_BSDS01000001.1"/>
</dbReference>
<gene>
    <name evidence="5" type="ORF">GHYDROH2_17630</name>
</gene>
<accession>A0A9W6LBT0</accession>
<dbReference type="SFLD" id="SFLDS00003">
    <property type="entry name" value="Haloacid_Dehalogenase"/>
    <property type="match status" value="1"/>
</dbReference>
<dbReference type="NCBIfam" id="TIGR01509">
    <property type="entry name" value="HAD-SF-IA-v3"/>
    <property type="match status" value="1"/>
</dbReference>
<keyword evidence="6" id="KW-1185">Reference proteome</keyword>
<dbReference type="InterPro" id="IPR023214">
    <property type="entry name" value="HAD_sf"/>
</dbReference>
<dbReference type="InterPro" id="IPR006439">
    <property type="entry name" value="HAD-SF_hydro_IA"/>
</dbReference>
<comment type="similarity">
    <text evidence="3">Belongs to the HAD-like hydrolase superfamily. CbbY/CbbZ/Gph/YieH family.</text>
</comment>
<proteinExistence type="inferred from homology"/>
<dbReference type="Pfam" id="PF00702">
    <property type="entry name" value="Hydrolase"/>
    <property type="match status" value="1"/>
</dbReference>
<dbReference type="SFLD" id="SFLDG01129">
    <property type="entry name" value="C1.5:_HAD__Beta-PGM__Phosphata"/>
    <property type="match status" value="1"/>
</dbReference>
<evidence type="ECO:0000256" key="3">
    <source>
        <dbReference type="ARBA" id="ARBA00006171"/>
    </source>
</evidence>
<organism evidence="5 6">
    <name type="scientific">Geobacter hydrogenophilus</name>
    <dbReference type="NCBI Taxonomy" id="40983"/>
    <lineage>
        <taxon>Bacteria</taxon>
        <taxon>Pseudomonadati</taxon>
        <taxon>Thermodesulfobacteriota</taxon>
        <taxon>Desulfuromonadia</taxon>
        <taxon>Geobacterales</taxon>
        <taxon>Geobacteraceae</taxon>
        <taxon>Geobacter</taxon>
    </lineage>
</organism>